<keyword evidence="2" id="KW-1185">Reference proteome</keyword>
<evidence type="ECO:0000313" key="1">
    <source>
        <dbReference type="EMBL" id="QJR10223.1"/>
    </source>
</evidence>
<evidence type="ECO:0000313" key="2">
    <source>
        <dbReference type="Proteomes" id="UP000501534"/>
    </source>
</evidence>
<dbReference type="EMBL" id="CP053069">
    <property type="protein sequence ID" value="QJR10223.1"/>
    <property type="molecule type" value="Genomic_DNA"/>
</dbReference>
<protein>
    <recommendedName>
        <fullName evidence="3">Glycosyl transferase family 2</fullName>
    </recommendedName>
</protein>
<organism evidence="1 2">
    <name type="scientific">Usitatibacter rugosus</name>
    <dbReference type="NCBI Taxonomy" id="2732067"/>
    <lineage>
        <taxon>Bacteria</taxon>
        <taxon>Pseudomonadati</taxon>
        <taxon>Pseudomonadota</taxon>
        <taxon>Betaproteobacteria</taxon>
        <taxon>Nitrosomonadales</taxon>
        <taxon>Usitatibacteraceae</taxon>
        <taxon>Usitatibacter</taxon>
    </lineage>
</organism>
<dbReference type="RefSeq" id="WP_171090581.1">
    <property type="nucleotide sequence ID" value="NZ_CP053069.1"/>
</dbReference>
<dbReference type="SUPFAM" id="SSF53448">
    <property type="entry name" value="Nucleotide-diphospho-sugar transferases"/>
    <property type="match status" value="1"/>
</dbReference>
<dbReference type="AlphaFoldDB" id="A0A6M4GV61"/>
<dbReference type="Proteomes" id="UP000501534">
    <property type="component" value="Chromosome"/>
</dbReference>
<reference evidence="1 2" key="1">
    <citation type="submission" date="2020-04" db="EMBL/GenBank/DDBJ databases">
        <title>Usitatibacter rugosus gen. nov., sp. nov. and Usitatibacter palustris sp. nov., novel members of Usitatibacteraceae fam. nov. within the order Nitrosomonadales isolated from soil.</title>
        <authorList>
            <person name="Huber K.J."/>
            <person name="Neumann-Schaal M."/>
            <person name="Geppert A."/>
            <person name="Luckner M."/>
            <person name="Wanner G."/>
            <person name="Overmann J."/>
        </authorList>
    </citation>
    <scope>NUCLEOTIDE SEQUENCE [LARGE SCALE GENOMIC DNA]</scope>
    <source>
        <strain evidence="1 2">0125_3</strain>
    </source>
</reference>
<accession>A0A6M4GV61</accession>
<sequence length="311" mass="35720">MSASPIWAISCLFNPRRYRARIANFREFRSRLEVPLVAVELSFDGRFELGPEDADVLVQVEGGDVMWQKERLLNLGRAHLPAECEAVAMLDADVVFTRRGWTEAARERLRTVPVLQLFERMHYLEPSDRVEEVLEQGREGGDPGYGWALRSGAVTLDRLREPGPHGRGRCTPGFAWAYRRDLLDRHGLFDGNIIGGGDTAMLCAGWGAFDAVEMRHAMTPRHRDYYRAWAEPWFADVKREVHALEGHLLHLHHGTLLDRKSYDRHRLLAAHEFDPYTDIAPHAAGSWRWASDKPEMHRGLERYFADRREDG</sequence>
<dbReference type="InterPro" id="IPR029044">
    <property type="entry name" value="Nucleotide-diphossugar_trans"/>
</dbReference>
<proteinExistence type="predicted"/>
<dbReference type="KEGG" id="uru:DSM104443_01277"/>
<name>A0A6M4GV61_9PROT</name>
<evidence type="ECO:0008006" key="3">
    <source>
        <dbReference type="Google" id="ProtNLM"/>
    </source>
</evidence>
<gene>
    <name evidence="1" type="ORF">DSM104443_01277</name>
</gene>